<evidence type="ECO:0000256" key="3">
    <source>
        <dbReference type="ARBA" id="ARBA00023015"/>
    </source>
</evidence>
<name>A0A7S3SYT0_9SPIT</name>
<feature type="region of interest" description="Disordered" evidence="6">
    <location>
        <begin position="111"/>
        <end position="138"/>
    </location>
</feature>
<keyword evidence="5" id="KW-0539">Nucleus</keyword>
<evidence type="ECO:0000256" key="6">
    <source>
        <dbReference type="SAM" id="MobiDB-lite"/>
    </source>
</evidence>
<dbReference type="GO" id="GO:0010468">
    <property type="term" value="P:regulation of gene expression"/>
    <property type="evidence" value="ECO:0007669"/>
    <property type="project" value="UniProtKB-ARBA"/>
</dbReference>
<dbReference type="EMBL" id="HBIQ01062933">
    <property type="protein sequence ID" value="CAE0569051.1"/>
    <property type="molecule type" value="Transcribed_RNA"/>
</dbReference>
<dbReference type="InterPro" id="IPR013907">
    <property type="entry name" value="Sds3"/>
</dbReference>
<gene>
    <name evidence="7" type="ORF">SACU0126_LOCUS19999</name>
</gene>
<reference evidence="7" key="1">
    <citation type="submission" date="2021-01" db="EMBL/GenBank/DDBJ databases">
        <authorList>
            <person name="Corre E."/>
            <person name="Pelletier E."/>
            <person name="Niang G."/>
            <person name="Scheremetjew M."/>
            <person name="Finn R."/>
            <person name="Kale V."/>
            <person name="Holt S."/>
            <person name="Cochrane G."/>
            <person name="Meng A."/>
            <person name="Brown T."/>
            <person name="Cohen L."/>
        </authorList>
    </citation>
    <scope>NUCLEOTIDE SEQUENCE</scope>
    <source>
        <strain evidence="7">SPMC142</strain>
    </source>
</reference>
<organism evidence="7">
    <name type="scientific">Strombidinopsis acuminata</name>
    <dbReference type="NCBI Taxonomy" id="141414"/>
    <lineage>
        <taxon>Eukaryota</taxon>
        <taxon>Sar</taxon>
        <taxon>Alveolata</taxon>
        <taxon>Ciliophora</taxon>
        <taxon>Intramacronucleata</taxon>
        <taxon>Spirotrichea</taxon>
        <taxon>Choreotrichia</taxon>
        <taxon>Choreotrichida</taxon>
        <taxon>Strombidinopsidae</taxon>
        <taxon>Strombidinopsis</taxon>
    </lineage>
</organism>
<protein>
    <submittedName>
        <fullName evidence="7">Uncharacterized protein</fullName>
    </submittedName>
</protein>
<accession>A0A7S3SYT0</accession>
<keyword evidence="4" id="KW-0804">Transcription</keyword>
<sequence length="280" mass="32137">MVMGEAEEKRLELLKLSLEQARSGSHTRIVAEEKRLKAQQAEKLTKAENLRDFRLNMVQTQYEAEKKQAQEDFNREKGVLQDKIVQDIIERQRRHTKVEAPELRAVTRKMRTLRGEQPPAPAKGGKRETKASSSAIPLRQGEVEEDFEAMAAAVHTLAPHLEIDLEIEVAPSKRLRPVDPVRVRGIPEPQPSKRRRAEFDFKGKSRSEVSGARITVWYEEEHNGRKMDVPYQGVVSSCDPREGLYVKFEGTPEEMLITNEDDWRWGAHSRKPPENSRNAK</sequence>
<dbReference type="AlphaFoldDB" id="A0A7S3SYT0"/>
<dbReference type="Pfam" id="PF08598">
    <property type="entry name" value="Sds3"/>
    <property type="match status" value="1"/>
</dbReference>
<evidence type="ECO:0000256" key="4">
    <source>
        <dbReference type="ARBA" id="ARBA00023163"/>
    </source>
</evidence>
<comment type="subcellular location">
    <subcellularLocation>
        <location evidence="1">Nucleus</location>
    </subcellularLocation>
</comment>
<evidence type="ECO:0000256" key="1">
    <source>
        <dbReference type="ARBA" id="ARBA00004123"/>
    </source>
</evidence>
<evidence type="ECO:0000256" key="5">
    <source>
        <dbReference type="ARBA" id="ARBA00023242"/>
    </source>
</evidence>
<evidence type="ECO:0000256" key="2">
    <source>
        <dbReference type="ARBA" id="ARBA00022491"/>
    </source>
</evidence>
<keyword evidence="3" id="KW-0805">Transcription regulation</keyword>
<proteinExistence type="predicted"/>
<evidence type="ECO:0000313" key="7">
    <source>
        <dbReference type="EMBL" id="CAE0569051.1"/>
    </source>
</evidence>
<keyword evidence="2" id="KW-0678">Repressor</keyword>
<dbReference type="GO" id="GO:0005654">
    <property type="term" value="C:nucleoplasm"/>
    <property type="evidence" value="ECO:0007669"/>
    <property type="project" value="UniProtKB-ARBA"/>
</dbReference>